<sequence>MDGAGDGTCAGDENRPPMLDKAMYNSWESLYGQIQKKKYTELTEQEQLQDDCDVQGTKIVLQGLSPNVYALVKHCQSAKDILERVKLLVKVEFPQVDSGLVVLVFLSGYDPIACLNKAMALMQCTQPKRLRNAARFKEKLMLAEAQESGQVFDEEQLAFLADPRITNCHDVQPTTIHNAAF</sequence>
<evidence type="ECO:0008006" key="2">
    <source>
        <dbReference type="Google" id="ProtNLM"/>
    </source>
</evidence>
<reference evidence="1" key="1">
    <citation type="journal article" date="2019" name="Sci. Rep.">
        <title>Draft genome of Tanacetum cinerariifolium, the natural source of mosquito coil.</title>
        <authorList>
            <person name="Yamashiro T."/>
            <person name="Shiraishi A."/>
            <person name="Satake H."/>
            <person name="Nakayama K."/>
        </authorList>
    </citation>
    <scope>NUCLEOTIDE SEQUENCE</scope>
</reference>
<organism evidence="1">
    <name type="scientific">Tanacetum cinerariifolium</name>
    <name type="common">Dalmatian daisy</name>
    <name type="synonym">Chrysanthemum cinerariifolium</name>
    <dbReference type="NCBI Taxonomy" id="118510"/>
    <lineage>
        <taxon>Eukaryota</taxon>
        <taxon>Viridiplantae</taxon>
        <taxon>Streptophyta</taxon>
        <taxon>Embryophyta</taxon>
        <taxon>Tracheophyta</taxon>
        <taxon>Spermatophyta</taxon>
        <taxon>Magnoliopsida</taxon>
        <taxon>eudicotyledons</taxon>
        <taxon>Gunneridae</taxon>
        <taxon>Pentapetalae</taxon>
        <taxon>asterids</taxon>
        <taxon>campanulids</taxon>
        <taxon>Asterales</taxon>
        <taxon>Asteraceae</taxon>
        <taxon>Asteroideae</taxon>
        <taxon>Anthemideae</taxon>
        <taxon>Anthemidinae</taxon>
        <taxon>Tanacetum</taxon>
    </lineage>
</organism>
<accession>A0A699GTE5</accession>
<proteinExistence type="predicted"/>
<gene>
    <name evidence="1" type="ORF">Tci_138868</name>
</gene>
<dbReference type="AlphaFoldDB" id="A0A699GTE5"/>
<name>A0A699GTE5_TANCI</name>
<dbReference type="EMBL" id="BKCJ010030474">
    <property type="protein sequence ID" value="GEV66891.1"/>
    <property type="molecule type" value="Genomic_DNA"/>
</dbReference>
<evidence type="ECO:0000313" key="1">
    <source>
        <dbReference type="EMBL" id="GEV66891.1"/>
    </source>
</evidence>
<comment type="caution">
    <text evidence="1">The sequence shown here is derived from an EMBL/GenBank/DDBJ whole genome shotgun (WGS) entry which is preliminary data.</text>
</comment>
<protein>
    <recommendedName>
        <fullName evidence="2">Retrovirus-related Pol polyprotein from transposon TNT 1-94</fullName>
    </recommendedName>
</protein>